<dbReference type="AlphaFoldDB" id="A0A2R5G5H0"/>
<evidence type="ECO:0000313" key="4">
    <source>
        <dbReference type="Proteomes" id="UP000241890"/>
    </source>
</evidence>
<comment type="caution">
    <text evidence="3">The sequence shown here is derived from an EMBL/GenBank/DDBJ whole genome shotgun (WGS) entry which is preliminary data.</text>
</comment>
<dbReference type="EMBL" id="BEYU01000010">
    <property type="protein sequence ID" value="GBG25028.1"/>
    <property type="molecule type" value="Genomic_DNA"/>
</dbReference>
<evidence type="ECO:0000256" key="1">
    <source>
        <dbReference type="ARBA" id="ARBA00023054"/>
    </source>
</evidence>
<feature type="compositionally biased region" description="Polar residues" evidence="2">
    <location>
        <begin position="386"/>
        <end position="402"/>
    </location>
</feature>
<name>A0A2R5G5H0_9STRA</name>
<gene>
    <name evidence="3" type="ORF">FCC1311_012452</name>
</gene>
<keyword evidence="4" id="KW-1185">Reference proteome</keyword>
<dbReference type="GO" id="GO:0005768">
    <property type="term" value="C:endosome"/>
    <property type="evidence" value="ECO:0007669"/>
    <property type="project" value="TreeGrafter"/>
</dbReference>
<keyword evidence="1" id="KW-0175">Coiled coil</keyword>
<dbReference type="Proteomes" id="UP000241890">
    <property type="component" value="Unassembled WGS sequence"/>
</dbReference>
<dbReference type="InterPro" id="IPR018791">
    <property type="entry name" value="UV_resistance/autophagy_Atg14"/>
</dbReference>
<dbReference type="GO" id="GO:0000323">
    <property type="term" value="C:lytic vacuole"/>
    <property type="evidence" value="ECO:0007669"/>
    <property type="project" value="TreeGrafter"/>
</dbReference>
<dbReference type="PANTHER" id="PTHR15157">
    <property type="entry name" value="UV RADIATION RESISTANCE-ASSOCIATED GENE PROTEIN"/>
    <property type="match status" value="1"/>
</dbReference>
<evidence type="ECO:0000313" key="3">
    <source>
        <dbReference type="EMBL" id="GBG25028.1"/>
    </source>
</evidence>
<dbReference type="GO" id="GO:0000149">
    <property type="term" value="F:SNARE binding"/>
    <property type="evidence" value="ECO:0007669"/>
    <property type="project" value="TreeGrafter"/>
</dbReference>
<dbReference type="PANTHER" id="PTHR15157:SF5">
    <property type="entry name" value="UV RADIATION RESISTANCE-ASSOCIATED GENE PROTEIN"/>
    <property type="match status" value="1"/>
</dbReference>
<dbReference type="InParanoid" id="A0A2R5G5H0"/>
<dbReference type="OrthoDB" id="16772at2759"/>
<evidence type="ECO:0000256" key="2">
    <source>
        <dbReference type="SAM" id="MobiDB-lite"/>
    </source>
</evidence>
<feature type="region of interest" description="Disordered" evidence="2">
    <location>
        <begin position="371"/>
        <end position="402"/>
    </location>
</feature>
<proteinExistence type="predicted"/>
<reference evidence="3 4" key="1">
    <citation type="submission" date="2017-12" db="EMBL/GenBank/DDBJ databases">
        <title>Sequencing, de novo assembly and annotation of complete genome of a new Thraustochytrid species, strain FCC1311.</title>
        <authorList>
            <person name="Sedici K."/>
            <person name="Godart F."/>
            <person name="Aiese Cigliano R."/>
            <person name="Sanseverino W."/>
            <person name="Barakat M."/>
            <person name="Ortet P."/>
            <person name="Marechal E."/>
            <person name="Cagnac O."/>
            <person name="Amato A."/>
        </authorList>
    </citation>
    <scope>NUCLEOTIDE SEQUENCE [LARGE SCALE GENOMIC DNA]</scope>
</reference>
<dbReference type="GO" id="GO:0032991">
    <property type="term" value="C:protein-containing complex"/>
    <property type="evidence" value="ECO:0007669"/>
    <property type="project" value="UniProtKB-ARBA"/>
</dbReference>
<dbReference type="GO" id="GO:0035493">
    <property type="term" value="P:SNARE complex assembly"/>
    <property type="evidence" value="ECO:0007669"/>
    <property type="project" value="TreeGrafter"/>
</dbReference>
<sequence length="402" mass="43610">MRPGKHPRKVPAAAAAAAAGSRLEAQARAATTKRLASELRSNLEAYRTYAATARAKLAKERDALRKRQQDLHARRQRLAVAQQALSHRHAVMLGDKGISGALLHGLSMQLEDYEGRVAQERKKLVMQLLEFFPLDPSGHPGSETIANLPLPSDMRQLKATNEDARSAALAIVVHVLLIASNYLSLTLPFRMEFLGSKASIGRWGDGEPQTMLTGTGLALETGMSMLRRNVETLCFYQGIPSDLVKEWSFIHSLWQLFHSPSLGNPVRRSLLQADSRVGRVKAGQSLRRPVHFADEALTDSAHAARNARERHLVRAAEGSVQAARMAASTAFFQDGSSSIDFVSLDEVQDISTAAAAAAAEADALTGDAAAGENWDLIERPQPPKPSNNDDIQHWVSSGALNG</sequence>
<accession>A0A2R5G5H0</accession>
<organism evidence="3 4">
    <name type="scientific">Hondaea fermentalgiana</name>
    <dbReference type="NCBI Taxonomy" id="2315210"/>
    <lineage>
        <taxon>Eukaryota</taxon>
        <taxon>Sar</taxon>
        <taxon>Stramenopiles</taxon>
        <taxon>Bigyra</taxon>
        <taxon>Labyrinthulomycetes</taxon>
        <taxon>Thraustochytrida</taxon>
        <taxon>Thraustochytriidae</taxon>
        <taxon>Hondaea</taxon>
    </lineage>
</organism>
<evidence type="ECO:0008006" key="5">
    <source>
        <dbReference type="Google" id="ProtNLM"/>
    </source>
</evidence>
<protein>
    <recommendedName>
        <fullName evidence="5">UV radiation resistance-associated gene protein</fullName>
    </recommendedName>
</protein>
<dbReference type="Pfam" id="PF10186">
    <property type="entry name" value="ATG14"/>
    <property type="match status" value="1"/>
</dbReference>